<evidence type="ECO:0000313" key="1">
    <source>
        <dbReference type="EMBL" id="THH15403.1"/>
    </source>
</evidence>
<gene>
    <name evidence="1" type="ORF">EW146_g5080</name>
</gene>
<accession>A0A4V3XEY3</accession>
<organism evidence="1 2">
    <name type="scientific">Bondarzewia mesenterica</name>
    <dbReference type="NCBI Taxonomy" id="1095465"/>
    <lineage>
        <taxon>Eukaryota</taxon>
        <taxon>Fungi</taxon>
        <taxon>Dikarya</taxon>
        <taxon>Basidiomycota</taxon>
        <taxon>Agaricomycotina</taxon>
        <taxon>Agaricomycetes</taxon>
        <taxon>Russulales</taxon>
        <taxon>Bondarzewiaceae</taxon>
        <taxon>Bondarzewia</taxon>
    </lineage>
</organism>
<dbReference type="AlphaFoldDB" id="A0A4V3XEY3"/>
<sequence length="75" mass="8339">MTDLAQKCVSIARATSMRMSPVDRFTSRTLRAVETAIGLTEQVDIELCLDLFTRDDFEQTILPKPGIVEKHVDGG</sequence>
<dbReference type="Proteomes" id="UP000310158">
    <property type="component" value="Unassembled WGS sequence"/>
</dbReference>
<dbReference type="EMBL" id="SGPL01000212">
    <property type="protein sequence ID" value="THH15403.1"/>
    <property type="molecule type" value="Genomic_DNA"/>
</dbReference>
<name>A0A4V3XEY3_9AGAM</name>
<protein>
    <submittedName>
        <fullName evidence="1">Uncharacterized protein</fullName>
    </submittedName>
</protein>
<comment type="caution">
    <text evidence="1">The sequence shown here is derived from an EMBL/GenBank/DDBJ whole genome shotgun (WGS) entry which is preliminary data.</text>
</comment>
<proteinExistence type="predicted"/>
<keyword evidence="2" id="KW-1185">Reference proteome</keyword>
<evidence type="ECO:0000313" key="2">
    <source>
        <dbReference type="Proteomes" id="UP000310158"/>
    </source>
</evidence>
<reference evidence="1 2" key="1">
    <citation type="submission" date="2019-02" db="EMBL/GenBank/DDBJ databases">
        <title>Genome sequencing of the rare red list fungi Bondarzewia mesenterica.</title>
        <authorList>
            <person name="Buettner E."/>
            <person name="Kellner H."/>
        </authorList>
    </citation>
    <scope>NUCLEOTIDE SEQUENCE [LARGE SCALE GENOMIC DNA]</scope>
    <source>
        <strain evidence="1 2">DSM 108281</strain>
    </source>
</reference>